<reference evidence="12 13" key="1">
    <citation type="submission" date="2016-11" db="EMBL/GenBank/DDBJ databases">
        <title>Comparative genomics of Acidibacillus ferroxidans species.</title>
        <authorList>
            <person name="Oliveira G."/>
            <person name="Nunes G."/>
            <person name="Oliveira R."/>
            <person name="Araujo F."/>
            <person name="Salim A."/>
            <person name="Scholte L."/>
            <person name="Morais D."/>
            <person name="Nancucheo I."/>
            <person name="Johnson D.B."/>
            <person name="Grail B."/>
            <person name="Bittencourt J."/>
            <person name="Valadares R."/>
        </authorList>
    </citation>
    <scope>NUCLEOTIDE SEQUENCE [LARGE SCALE GENOMIC DNA]</scope>
    <source>
        <strain evidence="12 13">Y002</strain>
    </source>
</reference>
<evidence type="ECO:0000256" key="8">
    <source>
        <dbReference type="ARBA" id="ARBA00022840"/>
    </source>
</evidence>
<keyword evidence="8" id="KW-0067">ATP-binding</keyword>
<keyword evidence="7" id="KW-0347">Helicase</keyword>
<dbReference type="Pfam" id="PF22590">
    <property type="entry name" value="Cas3-like_C_2"/>
    <property type="match status" value="1"/>
</dbReference>
<evidence type="ECO:0000256" key="5">
    <source>
        <dbReference type="ARBA" id="ARBA00022741"/>
    </source>
</evidence>
<evidence type="ECO:0000256" key="9">
    <source>
        <dbReference type="ARBA" id="ARBA00023118"/>
    </source>
</evidence>
<dbReference type="InterPro" id="IPR006474">
    <property type="entry name" value="Helicase_Cas3_CRISPR-ass_core"/>
</dbReference>
<dbReference type="GO" id="GO:0005524">
    <property type="term" value="F:ATP binding"/>
    <property type="evidence" value="ECO:0007669"/>
    <property type="project" value="UniProtKB-KW"/>
</dbReference>
<feature type="domain" description="HD Cas3-type" evidence="11">
    <location>
        <begin position="15"/>
        <end position="236"/>
    </location>
</feature>
<dbReference type="CDD" id="cd17930">
    <property type="entry name" value="DEXHc_cas3"/>
    <property type="match status" value="1"/>
</dbReference>
<comment type="similarity">
    <text evidence="1">In the N-terminal section; belongs to the CRISPR-associated nuclease Cas3-HD family.</text>
</comment>
<dbReference type="PANTHER" id="PTHR47963:SF9">
    <property type="entry name" value="CRISPR-ASSOCIATED ENDONUCLEASE_HELICASE CAS3"/>
    <property type="match status" value="1"/>
</dbReference>
<dbReference type="GO" id="GO:0016787">
    <property type="term" value="F:hydrolase activity"/>
    <property type="evidence" value="ECO:0007669"/>
    <property type="project" value="UniProtKB-KW"/>
</dbReference>
<comment type="caution">
    <text evidence="12">The sequence shown here is derived from an EMBL/GenBank/DDBJ whole genome shotgun (WGS) entry which is preliminary data.</text>
</comment>
<dbReference type="SUPFAM" id="SSF52540">
    <property type="entry name" value="P-loop containing nucleoside triphosphate hydrolases"/>
    <property type="match status" value="1"/>
</dbReference>
<name>A0A2U3D6Y4_SULT2</name>
<dbReference type="InterPro" id="IPR050547">
    <property type="entry name" value="DEAD_box_RNA_helicases"/>
</dbReference>
<accession>A0A2U3D6Y4</accession>
<dbReference type="InterPro" id="IPR006483">
    <property type="entry name" value="CRISPR-assoc_Cas3_HD"/>
</dbReference>
<gene>
    <name evidence="12" type="ORF">BM613_10645</name>
</gene>
<evidence type="ECO:0000256" key="7">
    <source>
        <dbReference type="ARBA" id="ARBA00022806"/>
    </source>
</evidence>
<keyword evidence="9" id="KW-0051">Antiviral defense</keyword>
<keyword evidence="6" id="KW-0378">Hydrolase</keyword>
<evidence type="ECO:0000256" key="4">
    <source>
        <dbReference type="ARBA" id="ARBA00022723"/>
    </source>
</evidence>
<dbReference type="InterPro" id="IPR038257">
    <property type="entry name" value="CRISPR-assoc_Cas3_HD_sf"/>
</dbReference>
<dbReference type="InterPro" id="IPR027417">
    <property type="entry name" value="P-loop_NTPase"/>
</dbReference>
<keyword evidence="13" id="KW-1185">Reference proteome</keyword>
<dbReference type="Proteomes" id="UP000245380">
    <property type="component" value="Unassembled WGS sequence"/>
</dbReference>
<dbReference type="PROSITE" id="PS51643">
    <property type="entry name" value="HD_CAS3"/>
    <property type="match status" value="1"/>
</dbReference>
<dbReference type="Gene3D" id="3.40.50.300">
    <property type="entry name" value="P-loop containing nucleotide triphosphate hydrolases"/>
    <property type="match status" value="2"/>
</dbReference>
<dbReference type="GO" id="GO:0046872">
    <property type="term" value="F:metal ion binding"/>
    <property type="evidence" value="ECO:0007669"/>
    <property type="project" value="UniProtKB-KW"/>
</dbReference>
<dbReference type="GO" id="GO:0051607">
    <property type="term" value="P:defense response to virus"/>
    <property type="evidence" value="ECO:0007669"/>
    <property type="project" value="UniProtKB-KW"/>
</dbReference>
<dbReference type="NCBIfam" id="TIGR01596">
    <property type="entry name" value="cas3_HD"/>
    <property type="match status" value="1"/>
</dbReference>
<keyword evidence="4" id="KW-0479">Metal-binding</keyword>
<feature type="domain" description="Helicase ATP-binding" evidence="10">
    <location>
        <begin position="286"/>
        <end position="486"/>
    </location>
</feature>
<dbReference type="Pfam" id="PF00270">
    <property type="entry name" value="DEAD"/>
    <property type="match status" value="1"/>
</dbReference>
<evidence type="ECO:0000259" key="10">
    <source>
        <dbReference type="PROSITE" id="PS51192"/>
    </source>
</evidence>
<evidence type="ECO:0008006" key="14">
    <source>
        <dbReference type="Google" id="ProtNLM"/>
    </source>
</evidence>
<dbReference type="Gene3D" id="1.10.3210.30">
    <property type="match status" value="1"/>
</dbReference>
<keyword evidence="3" id="KW-0540">Nuclease</keyword>
<sequence length="844" mass="95682">MTRYYSHIRRDKNGKETGRTRLSDHLASVANATFALATTGGAERPSLIAGLCHDFGKMTTYFQSYLETGEPHSHALQQHAFISALYGAFEAYRILDIWSFVESWDPLLIYLAIKHHHGDLANLTDDLGSKLIRDDNLVSITNQLADPLSKAMHQVKDLLAQSKAVTRELEIAASRVSFGLPIDWQPDVAAFLAGDWMKTFNRLVKDKFLYDRDHDRHWLYVRLLLIFSSLIDSDKRDAAKLQISDRPTIPVDIVNVPVAKEVEASQASSSMISVRQNLYARATRRAQQMAEKRLFTLTAPTGSGKTLTVLSVAMQLRKWAESIGLPSPRIIYAMPFTSIIDQNYKVLKNMLNQLDDFKVREYKYLIAHHHLAPVKAQEGGRELPVDEALLLQEGWDSEFVITTFVQLFETLIGYRNRALKRFHRIQNAILILDEVQSLPAELWPLIGNVVNLIAEQLGTKIILMTATQPKLLSQAMQSVELAGESDEVAEMFNQLDRIDMLIDLTVISVDQFVMQFLDRYTVDQSYLLVFNTIRTSLDVYRALQSRLSEDAGLTYLSSNVVPVMRRMRVEELTQASRARKSVEEHTQASRAIKSMVIVSTQVVEAGVDLDVDVVYRELAPVDAMVQAAGRCNRDDGGGVNKGLVYVFQLEPKSGQRLSMEVVYGKIKSHATMETLNKFCDSKGRYVLAESQFSRLVDDYFSALVEQGSKGVSEQIWFSMEELYFSPNKVKEIPVVSDFRLIDKYPQYVDLFVTCTKDAEDLWLWYQSSVIGESDLQQRRENYLKRKAEFHGYIISVHRRRAIGLGAIEQGNGGLWYLPAVMNQPDIYNPITGLVMDPNDIDSFI</sequence>
<dbReference type="CDD" id="cd09641">
    <property type="entry name" value="Cas3''_I"/>
    <property type="match status" value="1"/>
</dbReference>
<evidence type="ECO:0000256" key="3">
    <source>
        <dbReference type="ARBA" id="ARBA00022722"/>
    </source>
</evidence>
<dbReference type="AlphaFoldDB" id="A0A2U3D6Y4"/>
<dbReference type="PROSITE" id="PS51192">
    <property type="entry name" value="HELICASE_ATP_BIND_1"/>
    <property type="match status" value="1"/>
</dbReference>
<comment type="similarity">
    <text evidence="2">In the central section; belongs to the CRISPR-associated helicase Cas3 family.</text>
</comment>
<dbReference type="RefSeq" id="WP_109431186.1">
    <property type="nucleotide sequence ID" value="NZ_MPDK01000020.1"/>
</dbReference>
<dbReference type="PANTHER" id="PTHR47963">
    <property type="entry name" value="DEAD-BOX ATP-DEPENDENT RNA HELICASE 47, MITOCHONDRIAL"/>
    <property type="match status" value="1"/>
</dbReference>
<organism evidence="12 13">
    <name type="scientific">Sulfoacidibacillus thermotolerans</name>
    <name type="common">Acidibacillus sulfuroxidans</name>
    <dbReference type="NCBI Taxonomy" id="1765684"/>
    <lineage>
        <taxon>Bacteria</taxon>
        <taxon>Bacillati</taxon>
        <taxon>Bacillota</taxon>
        <taxon>Bacilli</taxon>
        <taxon>Bacillales</taxon>
        <taxon>Alicyclobacillaceae</taxon>
        <taxon>Sulfoacidibacillus</taxon>
    </lineage>
</organism>
<dbReference type="OrthoDB" id="9810236at2"/>
<evidence type="ECO:0000256" key="1">
    <source>
        <dbReference type="ARBA" id="ARBA00006847"/>
    </source>
</evidence>
<dbReference type="InterPro" id="IPR011545">
    <property type="entry name" value="DEAD/DEAH_box_helicase_dom"/>
</dbReference>
<evidence type="ECO:0000256" key="6">
    <source>
        <dbReference type="ARBA" id="ARBA00022801"/>
    </source>
</evidence>
<dbReference type="GO" id="GO:0003723">
    <property type="term" value="F:RNA binding"/>
    <property type="evidence" value="ECO:0007669"/>
    <property type="project" value="TreeGrafter"/>
</dbReference>
<dbReference type="InterPro" id="IPR014001">
    <property type="entry name" value="Helicase_ATP-bd"/>
</dbReference>
<proteinExistence type="inferred from homology"/>
<evidence type="ECO:0000259" key="11">
    <source>
        <dbReference type="PROSITE" id="PS51643"/>
    </source>
</evidence>
<dbReference type="InterPro" id="IPR054712">
    <property type="entry name" value="Cas3-like_dom"/>
</dbReference>
<dbReference type="EMBL" id="MPDK01000020">
    <property type="protein sequence ID" value="PWI57013.1"/>
    <property type="molecule type" value="Genomic_DNA"/>
</dbReference>
<dbReference type="NCBIfam" id="TIGR01587">
    <property type="entry name" value="cas3_core"/>
    <property type="match status" value="1"/>
</dbReference>
<dbReference type="GO" id="GO:0004518">
    <property type="term" value="F:nuclease activity"/>
    <property type="evidence" value="ECO:0007669"/>
    <property type="project" value="UniProtKB-KW"/>
</dbReference>
<evidence type="ECO:0000313" key="13">
    <source>
        <dbReference type="Proteomes" id="UP000245380"/>
    </source>
</evidence>
<evidence type="ECO:0000313" key="12">
    <source>
        <dbReference type="EMBL" id="PWI57013.1"/>
    </source>
</evidence>
<protein>
    <recommendedName>
        <fullName evidence="14">CRISPR-associated helicase/endonuclease Cas3</fullName>
    </recommendedName>
</protein>
<dbReference type="GO" id="GO:0003724">
    <property type="term" value="F:RNA helicase activity"/>
    <property type="evidence" value="ECO:0007669"/>
    <property type="project" value="TreeGrafter"/>
</dbReference>
<evidence type="ECO:0000256" key="2">
    <source>
        <dbReference type="ARBA" id="ARBA00009046"/>
    </source>
</evidence>
<keyword evidence="5" id="KW-0547">Nucleotide-binding</keyword>